<evidence type="ECO:0000256" key="4">
    <source>
        <dbReference type="ARBA" id="ARBA00022679"/>
    </source>
</evidence>
<dbReference type="Gene3D" id="3.30.565.10">
    <property type="entry name" value="Histidine kinase-like ATPase, C-terminal domain"/>
    <property type="match status" value="1"/>
</dbReference>
<evidence type="ECO:0000259" key="6">
    <source>
        <dbReference type="PROSITE" id="PS50109"/>
    </source>
</evidence>
<evidence type="ECO:0000313" key="8">
    <source>
        <dbReference type="EMBL" id="QPK07995.1"/>
    </source>
</evidence>
<evidence type="ECO:0000256" key="1">
    <source>
        <dbReference type="ARBA" id="ARBA00000085"/>
    </source>
</evidence>
<keyword evidence="3" id="KW-0597">Phosphoprotein</keyword>
<dbReference type="PROSITE" id="PS50109">
    <property type="entry name" value="HIS_KIN"/>
    <property type="match status" value="1"/>
</dbReference>
<dbReference type="SMART" id="SM00388">
    <property type="entry name" value="HisKA"/>
    <property type="match status" value="1"/>
</dbReference>
<evidence type="ECO:0000313" key="9">
    <source>
        <dbReference type="Proteomes" id="UP000078551"/>
    </source>
</evidence>
<dbReference type="AlphaFoldDB" id="A0A192T552"/>
<dbReference type="STRING" id="396.AMC85_CH00677"/>
<reference evidence="7 9" key="1">
    <citation type="submission" date="2015-11" db="EMBL/GenBank/DDBJ databases">
        <title>The limits of bacterial species coexistence and the symbiotic plasmid transference in sympatric Rhizobium populations.</title>
        <authorList>
            <person name="Perez-Carrascal O.M."/>
            <person name="VanInsberghe D."/>
            <person name="Juarez S."/>
            <person name="Polz M.F."/>
            <person name="Vinuesa P."/>
            <person name="Gonzalez V."/>
        </authorList>
    </citation>
    <scope>NUCLEOTIDE SEQUENCE [LARGE SCALE GENOMIC DNA]</scope>
    <source>
        <strain evidence="7 9">N771</strain>
    </source>
</reference>
<dbReference type="InterPro" id="IPR005467">
    <property type="entry name" value="His_kinase_dom"/>
</dbReference>
<dbReference type="SUPFAM" id="SSF55874">
    <property type="entry name" value="ATPase domain of HSP90 chaperone/DNA topoisomerase II/histidine kinase"/>
    <property type="match status" value="1"/>
</dbReference>
<evidence type="ECO:0000256" key="3">
    <source>
        <dbReference type="ARBA" id="ARBA00022553"/>
    </source>
</evidence>
<dbReference type="Proteomes" id="UP000078551">
    <property type="component" value="Chromosome"/>
</dbReference>
<dbReference type="PANTHER" id="PTHR42878:SF15">
    <property type="entry name" value="BACTERIOPHYTOCHROME"/>
    <property type="match status" value="1"/>
</dbReference>
<evidence type="ECO:0000313" key="7">
    <source>
        <dbReference type="EMBL" id="ANL83492.1"/>
    </source>
</evidence>
<dbReference type="Pfam" id="PF00512">
    <property type="entry name" value="HisKA"/>
    <property type="match status" value="1"/>
</dbReference>
<dbReference type="InterPro" id="IPR004358">
    <property type="entry name" value="Sig_transdc_His_kin-like_C"/>
</dbReference>
<dbReference type="GO" id="GO:0030295">
    <property type="term" value="F:protein kinase activator activity"/>
    <property type="evidence" value="ECO:0007669"/>
    <property type="project" value="TreeGrafter"/>
</dbReference>
<evidence type="ECO:0000256" key="5">
    <source>
        <dbReference type="ARBA" id="ARBA00022777"/>
    </source>
</evidence>
<proteinExistence type="predicted"/>
<dbReference type="GeneID" id="45956042"/>
<dbReference type="InterPro" id="IPR036097">
    <property type="entry name" value="HisK_dim/P_sf"/>
</dbReference>
<comment type="catalytic activity">
    <reaction evidence="1">
        <text>ATP + protein L-histidine = ADP + protein N-phospho-L-histidine.</text>
        <dbReference type="EC" id="2.7.13.3"/>
    </reaction>
</comment>
<keyword evidence="4" id="KW-0808">Transferase</keyword>
<dbReference type="GO" id="GO:0007234">
    <property type="term" value="P:osmosensory signaling via phosphorelay pathway"/>
    <property type="evidence" value="ECO:0007669"/>
    <property type="project" value="TreeGrafter"/>
</dbReference>
<dbReference type="CDD" id="cd00082">
    <property type="entry name" value="HisKA"/>
    <property type="match status" value="1"/>
</dbReference>
<dbReference type="InterPro" id="IPR003661">
    <property type="entry name" value="HisK_dim/P_dom"/>
</dbReference>
<keyword evidence="9" id="KW-1185">Reference proteome</keyword>
<dbReference type="GO" id="GO:0000156">
    <property type="term" value="F:phosphorelay response regulator activity"/>
    <property type="evidence" value="ECO:0007669"/>
    <property type="project" value="TreeGrafter"/>
</dbReference>
<sequence length="238" mass="25728">MSPNPTRPLETTVAGDTEERIKRFLATASHDLQSPLRHIAMYAELLLDDLEETLDSEQLQSLRMIMEKAQAAQHLTKALMSLAGGAPQVSPEVVDLKALAERIWNELVDETGAGDATLACQDLPSIRTDPTLFGMVLRQLISNALTYRGSSPPQVAIAAAQEGATWLIRISDNGSGIDPAHRERIFEPFWKLPKAGAVPGAGLGLTMAQEILTALGGDIRLDHSDESGSRFTIRLPVA</sequence>
<dbReference type="GO" id="GO:0000155">
    <property type="term" value="F:phosphorelay sensor kinase activity"/>
    <property type="evidence" value="ECO:0007669"/>
    <property type="project" value="InterPro"/>
</dbReference>
<dbReference type="EMBL" id="CP013568">
    <property type="protein sequence ID" value="ANL83492.1"/>
    <property type="molecule type" value="Genomic_DNA"/>
</dbReference>
<dbReference type="SMART" id="SM00387">
    <property type="entry name" value="HATPase_c"/>
    <property type="match status" value="1"/>
</dbReference>
<dbReference type="InterPro" id="IPR036890">
    <property type="entry name" value="HATPase_C_sf"/>
</dbReference>
<protein>
    <recommendedName>
        <fullName evidence="2">histidine kinase</fullName>
        <ecNumber evidence="2">2.7.13.3</ecNumber>
    </recommendedName>
</protein>
<organism evidence="8 10">
    <name type="scientific">Rhizobium phaseoli</name>
    <dbReference type="NCBI Taxonomy" id="396"/>
    <lineage>
        <taxon>Bacteria</taxon>
        <taxon>Pseudomonadati</taxon>
        <taxon>Pseudomonadota</taxon>
        <taxon>Alphaproteobacteria</taxon>
        <taxon>Hyphomicrobiales</taxon>
        <taxon>Rhizobiaceae</taxon>
        <taxon>Rhizobium/Agrobacterium group</taxon>
        <taxon>Rhizobium</taxon>
    </lineage>
</organism>
<feature type="domain" description="Histidine kinase" evidence="6">
    <location>
        <begin position="27"/>
        <end position="238"/>
    </location>
</feature>
<dbReference type="EMBL" id="CP064931">
    <property type="protein sequence ID" value="QPK07995.1"/>
    <property type="molecule type" value="Genomic_DNA"/>
</dbReference>
<dbReference type="PRINTS" id="PR00344">
    <property type="entry name" value="BCTRLSENSOR"/>
</dbReference>
<reference evidence="8 10" key="2">
    <citation type="submission" date="2020-11" db="EMBL/GenBank/DDBJ databases">
        <title>Indigenous Rhizobia Nodulating Common beans in Western Kenya.</title>
        <authorList>
            <person name="Wekesa C.S."/>
            <person name="Oelmueller R."/>
            <person name="Furch A.C."/>
        </authorList>
    </citation>
    <scope>NUCLEOTIDE SEQUENCE [LARGE SCALE GENOMIC DNA]</scope>
    <source>
        <strain evidence="10">BS3</strain>
        <strain evidence="8">S3</strain>
    </source>
</reference>
<dbReference type="CDD" id="cd00075">
    <property type="entry name" value="HATPase"/>
    <property type="match status" value="1"/>
</dbReference>
<dbReference type="Pfam" id="PF02518">
    <property type="entry name" value="HATPase_c"/>
    <property type="match status" value="1"/>
</dbReference>
<dbReference type="PANTHER" id="PTHR42878">
    <property type="entry name" value="TWO-COMPONENT HISTIDINE KINASE"/>
    <property type="match status" value="1"/>
</dbReference>
<dbReference type="Proteomes" id="UP000540266">
    <property type="component" value="Chromosome"/>
</dbReference>
<dbReference type="InterPro" id="IPR003594">
    <property type="entry name" value="HATPase_dom"/>
</dbReference>
<gene>
    <name evidence="7" type="ORF">AMC81_CH00675</name>
    <name evidence="8" type="ORF">HER27_016200</name>
</gene>
<dbReference type="EC" id="2.7.13.3" evidence="2"/>
<evidence type="ECO:0000256" key="2">
    <source>
        <dbReference type="ARBA" id="ARBA00012438"/>
    </source>
</evidence>
<accession>A0A192T552</accession>
<evidence type="ECO:0000313" key="10">
    <source>
        <dbReference type="Proteomes" id="UP000540266"/>
    </source>
</evidence>
<dbReference type="RefSeq" id="WP_012482656.1">
    <property type="nucleotide sequence ID" value="NZ_CP013522.1"/>
</dbReference>
<dbReference type="SUPFAM" id="SSF47384">
    <property type="entry name" value="Homodimeric domain of signal transducing histidine kinase"/>
    <property type="match status" value="1"/>
</dbReference>
<dbReference type="Gene3D" id="1.10.287.130">
    <property type="match status" value="1"/>
</dbReference>
<dbReference type="InterPro" id="IPR050351">
    <property type="entry name" value="BphY/WalK/GraS-like"/>
</dbReference>
<name>A0A192T552_9HYPH</name>
<keyword evidence="5 8" id="KW-0418">Kinase</keyword>